<dbReference type="InterPro" id="IPR041881">
    <property type="entry name" value="PqqD_sf"/>
</dbReference>
<dbReference type="AlphaFoldDB" id="A0A1H4WVW6"/>
<reference evidence="2" key="1">
    <citation type="submission" date="2016-10" db="EMBL/GenBank/DDBJ databases">
        <authorList>
            <person name="Varghese N."/>
            <person name="Submissions S."/>
        </authorList>
    </citation>
    <scope>NUCLEOTIDE SEQUENCE [LARGE SCALE GENOMIC DNA]</scope>
    <source>
        <strain evidence="2">DSM 40318</strain>
    </source>
</reference>
<dbReference type="InterPro" id="IPR008792">
    <property type="entry name" value="PQQD"/>
</dbReference>
<dbReference type="Proteomes" id="UP000198609">
    <property type="component" value="Unassembled WGS sequence"/>
</dbReference>
<gene>
    <name evidence="1" type="ORF">SAMN04490356_6288</name>
</gene>
<evidence type="ECO:0000313" key="1">
    <source>
        <dbReference type="EMBL" id="SEC96868.1"/>
    </source>
</evidence>
<dbReference type="EMBL" id="FNST01000002">
    <property type="protein sequence ID" value="SEC96868.1"/>
    <property type="molecule type" value="Genomic_DNA"/>
</dbReference>
<accession>A0A1H4WVW6</accession>
<keyword evidence="2" id="KW-1185">Reference proteome</keyword>
<dbReference type="NCBIfam" id="NF033530">
    <property type="entry name" value="lasso_PqqD_Strm"/>
    <property type="match status" value="1"/>
</dbReference>
<sequence>MTFSLASHVTSTETDTGMVLLDERTGRYWQLNDTGALVLRCLLAGGTVGSAASALRERFAGAPEAATADVEKLVDALRAAKMVAS</sequence>
<protein>
    <submittedName>
        <fullName evidence="1">Coenzyme PQQ synthesis protein D (PqqD)</fullName>
    </submittedName>
</protein>
<name>A0A1H4WVW6_STRMJ</name>
<proteinExistence type="predicted"/>
<dbReference type="RefSeq" id="WP_093466388.1">
    <property type="nucleotide sequence ID" value="NZ_FNST01000002.1"/>
</dbReference>
<dbReference type="Pfam" id="PF05402">
    <property type="entry name" value="PqqD"/>
    <property type="match status" value="1"/>
</dbReference>
<dbReference type="Gene3D" id="1.10.10.1150">
    <property type="entry name" value="Coenzyme PQQ synthesis protein D (PqqD)"/>
    <property type="match status" value="1"/>
</dbReference>
<organism evidence="1 2">
    <name type="scientific">Streptomyces melanosporofaciens</name>
    <dbReference type="NCBI Taxonomy" id="67327"/>
    <lineage>
        <taxon>Bacteria</taxon>
        <taxon>Bacillati</taxon>
        <taxon>Actinomycetota</taxon>
        <taxon>Actinomycetes</taxon>
        <taxon>Kitasatosporales</taxon>
        <taxon>Streptomycetaceae</taxon>
        <taxon>Streptomyces</taxon>
        <taxon>Streptomyces violaceusniger group</taxon>
    </lineage>
</organism>
<evidence type="ECO:0000313" key="2">
    <source>
        <dbReference type="Proteomes" id="UP000198609"/>
    </source>
</evidence>